<dbReference type="EMBL" id="FZNY01000002">
    <property type="protein sequence ID" value="SNR69990.1"/>
    <property type="molecule type" value="Genomic_DNA"/>
</dbReference>
<sequence>MKISLKDIKNGLKRDELRAIHGGSGTSGNKCCWAGTNNCSCCNSGTVCTQGVLRSC</sequence>
<keyword evidence="2" id="KW-1185">Reference proteome</keyword>
<dbReference type="AlphaFoldDB" id="A0A238YFY7"/>
<dbReference type="RefSeq" id="WP_188476172.1">
    <property type="nucleotide sequence ID" value="NZ_BMEP01000001.1"/>
</dbReference>
<gene>
    <name evidence="1" type="ORF">SAMN06265376_10235</name>
</gene>
<name>A0A238YFY7_9FLAO</name>
<evidence type="ECO:0008006" key="3">
    <source>
        <dbReference type="Google" id="ProtNLM"/>
    </source>
</evidence>
<protein>
    <recommendedName>
        <fullName evidence="3">Natural product</fullName>
    </recommendedName>
</protein>
<proteinExistence type="predicted"/>
<dbReference type="Proteomes" id="UP000198379">
    <property type="component" value="Unassembled WGS sequence"/>
</dbReference>
<evidence type="ECO:0000313" key="1">
    <source>
        <dbReference type="EMBL" id="SNR69990.1"/>
    </source>
</evidence>
<evidence type="ECO:0000313" key="2">
    <source>
        <dbReference type="Proteomes" id="UP000198379"/>
    </source>
</evidence>
<organism evidence="1 2">
    <name type="scientific">Dokdonia pacifica</name>
    <dbReference type="NCBI Taxonomy" id="1627892"/>
    <lineage>
        <taxon>Bacteria</taxon>
        <taxon>Pseudomonadati</taxon>
        <taxon>Bacteroidota</taxon>
        <taxon>Flavobacteriia</taxon>
        <taxon>Flavobacteriales</taxon>
        <taxon>Flavobacteriaceae</taxon>
        <taxon>Dokdonia</taxon>
    </lineage>
</organism>
<accession>A0A238YFY7</accession>
<reference evidence="1 2" key="1">
    <citation type="submission" date="2017-06" db="EMBL/GenBank/DDBJ databases">
        <authorList>
            <person name="Kim H.J."/>
            <person name="Triplett B.A."/>
        </authorList>
    </citation>
    <scope>NUCLEOTIDE SEQUENCE [LARGE SCALE GENOMIC DNA]</scope>
    <source>
        <strain evidence="1 2">DSM 25597</strain>
    </source>
</reference>